<name>A0ABU6TEE9_9FABA</name>
<keyword evidence="4" id="KW-1185">Reference proteome</keyword>
<keyword evidence="1" id="KW-0175">Coiled coil</keyword>
<feature type="coiled-coil region" evidence="1">
    <location>
        <begin position="431"/>
        <end position="458"/>
    </location>
</feature>
<dbReference type="EMBL" id="JASCZI010090797">
    <property type="protein sequence ID" value="MED6146621.1"/>
    <property type="molecule type" value="Genomic_DNA"/>
</dbReference>
<evidence type="ECO:0000256" key="2">
    <source>
        <dbReference type="SAM" id="MobiDB-lite"/>
    </source>
</evidence>
<evidence type="ECO:0000313" key="4">
    <source>
        <dbReference type="Proteomes" id="UP001341840"/>
    </source>
</evidence>
<dbReference type="Proteomes" id="UP001341840">
    <property type="component" value="Unassembled WGS sequence"/>
</dbReference>
<evidence type="ECO:0000256" key="1">
    <source>
        <dbReference type="SAM" id="Coils"/>
    </source>
</evidence>
<reference evidence="3 4" key="1">
    <citation type="journal article" date="2023" name="Plants (Basel)">
        <title>Bridging the Gap: Combining Genomics and Transcriptomics Approaches to Understand Stylosanthes scabra, an Orphan Legume from the Brazilian Caatinga.</title>
        <authorList>
            <person name="Ferreira-Neto J.R.C."/>
            <person name="da Silva M.D."/>
            <person name="Binneck E."/>
            <person name="de Melo N.F."/>
            <person name="da Silva R.H."/>
            <person name="de Melo A.L.T.M."/>
            <person name="Pandolfi V."/>
            <person name="Bustamante F.O."/>
            <person name="Brasileiro-Vidal A.C."/>
            <person name="Benko-Iseppon A.M."/>
        </authorList>
    </citation>
    <scope>NUCLEOTIDE SEQUENCE [LARGE SCALE GENOMIC DNA]</scope>
    <source>
        <tissue evidence="3">Leaves</tissue>
    </source>
</reference>
<sequence length="515" mass="59337">MGSRVREHWAFYLWPYFKRIGPQGSIRNIALTREFRSLDLASEPMPSVLRQTFPLSLVDVSKGNNDFYWFLRGAVFEVSVDEEVLSQSSMDTSDMLLELRREMRLMKDGVSEEDYVIEVAGPSDRLPFQDAEDRTYFLWVYTELFTRLGVRLLFTDFQKELHVPPPRKGFMSFSAHQGRGLFYAFEESIQEFKWHYLKVLPFPGRRPFWLDDGAKPFPWVYWYPKVRECHITALDPFETLAFRFLQSFPVRLGKNLNFKCRWILDHSDAEVGRAYSEIWRSKAGLIVLGKRWWKPRWWALAPQGSSSGVTKSKKKPPVASTKKPISLEGEENVKEDPSANLRQKRRKRKLQESLPEDAALGADFLWEHEVSPLDRAFPAGINFRAALDSGLPQGSVREALRPVVPEQLLGTAQHYACKLTACLQVYILCWLENAFSAKLKMEKEIAAAKDQVAVLMAKRDFALTSLPLKAEVDSLTEQLRLAKGERLSALVRMSKVEEESKFQAVELQPCRSVLE</sequence>
<feature type="region of interest" description="Disordered" evidence="2">
    <location>
        <begin position="303"/>
        <end position="352"/>
    </location>
</feature>
<evidence type="ECO:0000313" key="3">
    <source>
        <dbReference type="EMBL" id="MED6146621.1"/>
    </source>
</evidence>
<gene>
    <name evidence="3" type="ORF">PIB30_036209</name>
</gene>
<comment type="caution">
    <text evidence="3">The sequence shown here is derived from an EMBL/GenBank/DDBJ whole genome shotgun (WGS) entry which is preliminary data.</text>
</comment>
<accession>A0ABU6TEE9</accession>
<proteinExistence type="predicted"/>
<organism evidence="3 4">
    <name type="scientific">Stylosanthes scabra</name>
    <dbReference type="NCBI Taxonomy" id="79078"/>
    <lineage>
        <taxon>Eukaryota</taxon>
        <taxon>Viridiplantae</taxon>
        <taxon>Streptophyta</taxon>
        <taxon>Embryophyta</taxon>
        <taxon>Tracheophyta</taxon>
        <taxon>Spermatophyta</taxon>
        <taxon>Magnoliopsida</taxon>
        <taxon>eudicotyledons</taxon>
        <taxon>Gunneridae</taxon>
        <taxon>Pentapetalae</taxon>
        <taxon>rosids</taxon>
        <taxon>fabids</taxon>
        <taxon>Fabales</taxon>
        <taxon>Fabaceae</taxon>
        <taxon>Papilionoideae</taxon>
        <taxon>50 kb inversion clade</taxon>
        <taxon>dalbergioids sensu lato</taxon>
        <taxon>Dalbergieae</taxon>
        <taxon>Pterocarpus clade</taxon>
        <taxon>Stylosanthes</taxon>
    </lineage>
</organism>
<protein>
    <submittedName>
        <fullName evidence="3">Uncharacterized protein</fullName>
    </submittedName>
</protein>